<dbReference type="EMBL" id="CAMKVN010000006">
    <property type="protein sequence ID" value="CAI2161528.1"/>
    <property type="molecule type" value="Genomic_DNA"/>
</dbReference>
<comment type="caution">
    <text evidence="2">The sequence shown here is derived from an EMBL/GenBank/DDBJ whole genome shotgun (WGS) entry which is preliminary data.</text>
</comment>
<accession>A0A9W4SAD7</accession>
<keyword evidence="1" id="KW-0175">Coiled coil</keyword>
<organism evidence="2 3">
    <name type="scientific">Funneliformis geosporum</name>
    <dbReference type="NCBI Taxonomy" id="1117311"/>
    <lineage>
        <taxon>Eukaryota</taxon>
        <taxon>Fungi</taxon>
        <taxon>Fungi incertae sedis</taxon>
        <taxon>Mucoromycota</taxon>
        <taxon>Glomeromycotina</taxon>
        <taxon>Glomeromycetes</taxon>
        <taxon>Glomerales</taxon>
        <taxon>Glomeraceae</taxon>
        <taxon>Funneliformis</taxon>
    </lineage>
</organism>
<dbReference type="AlphaFoldDB" id="A0A9W4SAD7"/>
<name>A0A9W4SAD7_9GLOM</name>
<evidence type="ECO:0000256" key="1">
    <source>
        <dbReference type="SAM" id="Coils"/>
    </source>
</evidence>
<dbReference type="Proteomes" id="UP001153678">
    <property type="component" value="Unassembled WGS sequence"/>
</dbReference>
<feature type="non-terminal residue" evidence="2">
    <location>
        <position position="336"/>
    </location>
</feature>
<feature type="coiled-coil region" evidence="1">
    <location>
        <begin position="95"/>
        <end position="283"/>
    </location>
</feature>
<protein>
    <submittedName>
        <fullName evidence="2">16694_t:CDS:1</fullName>
    </submittedName>
</protein>
<reference evidence="2" key="1">
    <citation type="submission" date="2022-08" db="EMBL/GenBank/DDBJ databases">
        <authorList>
            <person name="Kallberg Y."/>
            <person name="Tangrot J."/>
            <person name="Rosling A."/>
        </authorList>
    </citation>
    <scope>NUCLEOTIDE SEQUENCE</scope>
    <source>
        <strain evidence="2">Wild A</strain>
    </source>
</reference>
<sequence length="336" mass="40039">MFDNTNDKIELLLNGMKEQIKTLCAERDHRYIEIQNENYELHNKISVKDKQLEEMSEKLKLIEEILKPTHKNDSTLHNFPKYLGVFKPSRTQNTNFELEEKLREISERYKLSEDNLTRHRNEYSELQEKFGLISEKNKQFEKEVAKLRKVLNEYSFANSELKENLELFSEKNKQSEEEFARLRKELNKTHESKTNFETSLREISERYNQDLNSKNKEIKQITIQYNDVSNKLSQKETEIYENQQKYDENIKEIRNLRSAVKNKEKEQQELSEKNAKLKMEASKFQTALGNDDKNHTAQLVNDILALRDMLNAYITSLKGKVEINIDQINILMKKYN</sequence>
<dbReference type="OrthoDB" id="2347297at2759"/>
<keyword evidence="3" id="KW-1185">Reference proteome</keyword>
<evidence type="ECO:0000313" key="3">
    <source>
        <dbReference type="Proteomes" id="UP001153678"/>
    </source>
</evidence>
<proteinExistence type="predicted"/>
<gene>
    <name evidence="2" type="ORF">FWILDA_LOCUS100</name>
</gene>
<evidence type="ECO:0000313" key="2">
    <source>
        <dbReference type="EMBL" id="CAI2161528.1"/>
    </source>
</evidence>